<feature type="region of interest" description="Disordered" evidence="1">
    <location>
        <begin position="27"/>
        <end position="46"/>
    </location>
</feature>
<keyword evidence="3" id="KW-1185">Reference proteome</keyword>
<evidence type="ECO:0000313" key="3">
    <source>
        <dbReference type="Proteomes" id="UP000038009"/>
    </source>
</evidence>
<accession>A0A0N0P8B4</accession>
<evidence type="ECO:0000313" key="2">
    <source>
        <dbReference type="EMBL" id="KPI89759.1"/>
    </source>
</evidence>
<feature type="compositionally biased region" description="Low complexity" evidence="1">
    <location>
        <begin position="88"/>
        <end position="102"/>
    </location>
</feature>
<dbReference type="OrthoDB" id="271231at2759"/>
<organism evidence="2 3">
    <name type="scientific">Leptomonas seymouri</name>
    <dbReference type="NCBI Taxonomy" id="5684"/>
    <lineage>
        <taxon>Eukaryota</taxon>
        <taxon>Discoba</taxon>
        <taxon>Euglenozoa</taxon>
        <taxon>Kinetoplastea</taxon>
        <taxon>Metakinetoplastina</taxon>
        <taxon>Trypanosomatida</taxon>
        <taxon>Trypanosomatidae</taxon>
        <taxon>Leishmaniinae</taxon>
        <taxon>Leptomonas</taxon>
    </lineage>
</organism>
<name>A0A0N0P8B4_LEPSE</name>
<sequence>MNHRAVRTAFLKRSREDEAELQDYARAPTDHLLATPPRSTNGSSCLIPSNPFMAPVHCSRSPSICTSGTEGGLSEDSVYVLDISSHSCSLSHRRSGPSSGPSEAEVAQWQKELSDFFSKLDERSLRIAPQ</sequence>
<evidence type="ECO:0000256" key="1">
    <source>
        <dbReference type="SAM" id="MobiDB-lite"/>
    </source>
</evidence>
<feature type="compositionally biased region" description="Polar residues" evidence="1">
    <location>
        <begin position="37"/>
        <end position="46"/>
    </location>
</feature>
<dbReference type="EMBL" id="LJSK01000017">
    <property type="protein sequence ID" value="KPI89759.1"/>
    <property type="molecule type" value="Genomic_DNA"/>
</dbReference>
<feature type="region of interest" description="Disordered" evidence="1">
    <location>
        <begin position="88"/>
        <end position="107"/>
    </location>
</feature>
<dbReference type="AlphaFoldDB" id="A0A0N0P8B4"/>
<protein>
    <submittedName>
        <fullName evidence="2">Uncharacterized protein</fullName>
    </submittedName>
</protein>
<proteinExistence type="predicted"/>
<comment type="caution">
    <text evidence="2">The sequence shown here is derived from an EMBL/GenBank/DDBJ whole genome shotgun (WGS) entry which is preliminary data.</text>
</comment>
<gene>
    <name evidence="2" type="ORF">ABL78_1139</name>
</gene>
<dbReference type="Proteomes" id="UP000038009">
    <property type="component" value="Unassembled WGS sequence"/>
</dbReference>
<dbReference type="VEuPathDB" id="TriTrypDB:Lsey_0017_0380"/>
<reference evidence="2 3" key="1">
    <citation type="journal article" date="2015" name="PLoS Pathog.">
        <title>Leptomonas seymouri: Adaptations to the Dixenous Life Cycle Analyzed by Genome Sequencing, Transcriptome Profiling and Co-infection with Leishmania donovani.</title>
        <authorList>
            <person name="Kraeva N."/>
            <person name="Butenko A."/>
            <person name="Hlavacova J."/>
            <person name="Kostygov A."/>
            <person name="Myskova J."/>
            <person name="Grybchuk D."/>
            <person name="Lestinova T."/>
            <person name="Votypka J."/>
            <person name="Volf P."/>
            <person name="Opperdoes F."/>
            <person name="Flegontov P."/>
            <person name="Lukes J."/>
            <person name="Yurchenko V."/>
        </authorList>
    </citation>
    <scope>NUCLEOTIDE SEQUENCE [LARGE SCALE GENOMIC DNA]</scope>
    <source>
        <strain evidence="2 3">ATCC 30220</strain>
    </source>
</reference>